<dbReference type="Pfam" id="PF00848">
    <property type="entry name" value="Ring_hydroxyl_A"/>
    <property type="match status" value="1"/>
</dbReference>
<evidence type="ECO:0000256" key="1">
    <source>
        <dbReference type="ARBA" id="ARBA00008751"/>
    </source>
</evidence>
<dbReference type="InterPro" id="IPR001663">
    <property type="entry name" value="Rng_hydr_dOase-A"/>
</dbReference>
<dbReference type="Gene3D" id="3.90.380.10">
    <property type="entry name" value="Naphthalene 1,2-dioxygenase Alpha Subunit, Chain A, domain 1"/>
    <property type="match status" value="1"/>
</dbReference>
<keyword evidence="6" id="KW-0408">Iron</keyword>
<evidence type="ECO:0000313" key="9">
    <source>
        <dbReference type="EMBL" id="NDL37886.1"/>
    </source>
</evidence>
<dbReference type="CDD" id="cd08880">
    <property type="entry name" value="RHO_alpha_C_ahdA1c-like"/>
    <property type="match status" value="1"/>
</dbReference>
<dbReference type="SUPFAM" id="SSF50022">
    <property type="entry name" value="ISP domain"/>
    <property type="match status" value="1"/>
</dbReference>
<evidence type="ECO:0000256" key="4">
    <source>
        <dbReference type="ARBA" id="ARBA00022964"/>
    </source>
</evidence>
<dbReference type="Proteomes" id="UP000479300">
    <property type="component" value="Unassembled WGS sequence"/>
</dbReference>
<dbReference type="GO" id="GO:0051537">
    <property type="term" value="F:2 iron, 2 sulfur cluster binding"/>
    <property type="evidence" value="ECO:0007669"/>
    <property type="project" value="UniProtKB-KW"/>
</dbReference>
<comment type="similarity">
    <text evidence="1">Belongs to the bacterial ring-hydroxylating dioxygenase alpha subunit family.</text>
</comment>
<dbReference type="PANTHER" id="PTHR43756">
    <property type="entry name" value="CHOLINE MONOOXYGENASE, CHLOROPLASTIC"/>
    <property type="match status" value="1"/>
</dbReference>
<dbReference type="InterPro" id="IPR036922">
    <property type="entry name" value="Rieske_2Fe-2S_sf"/>
</dbReference>
<protein>
    <submittedName>
        <fullName evidence="9">Rieske 2Fe-2S domain-containing protein</fullName>
    </submittedName>
</protein>
<sequence length="409" mass="46504">MNPRSWLMNLQWAKEGTRRVPSKIYICNQIYEQEIKNIFLGNTWNYVGLSSEVENFGDYIQTFVGNIPVILIRDRKGILRVFVNRCPHRGAKICHNPQGNTKLLVCPYHEWAFSLEGNLAGMPFRKGINGKGGMSEFFHPEEHGLQALNVTERHGVVFASFSYDIEPFETYLDPVMLSYFDRVCDGRKLKVIGKMQHRVNCNWKLQIENVKDPFHAALLHSFFKNFGIWRSDQKTSVKVCSSGKSSVLVSTASFTKAEIKKNAETKTELSLLDPRIIDHQREYDHGTGAIMTVFPNLILLQQLNCLAMRHVIPDGTDSCIKIWTFFGYENESEALTKRRLFQANLLGPSGLVTIDDNEILAVTQEGAKSMPDSEIILEASVGESSEDHMMTEAAIRGFYKYYRGVMNLG</sequence>
<keyword evidence="7" id="KW-0411">Iron-sulfur</keyword>
<dbReference type="PROSITE" id="PS00570">
    <property type="entry name" value="RING_HYDROXYL_ALPHA"/>
    <property type="match status" value="1"/>
</dbReference>
<proteinExistence type="inferred from homology"/>
<evidence type="ECO:0000256" key="2">
    <source>
        <dbReference type="ARBA" id="ARBA00022714"/>
    </source>
</evidence>
<dbReference type="GO" id="GO:0005506">
    <property type="term" value="F:iron ion binding"/>
    <property type="evidence" value="ECO:0007669"/>
    <property type="project" value="InterPro"/>
</dbReference>
<dbReference type="Pfam" id="PF00355">
    <property type="entry name" value="Rieske"/>
    <property type="match status" value="1"/>
</dbReference>
<evidence type="ECO:0000256" key="8">
    <source>
        <dbReference type="ARBA" id="ARBA00023027"/>
    </source>
</evidence>
<keyword evidence="2" id="KW-0001">2Fe-2S</keyword>
<evidence type="ECO:0000256" key="3">
    <source>
        <dbReference type="ARBA" id="ARBA00022723"/>
    </source>
</evidence>
<dbReference type="PANTHER" id="PTHR43756:SF1">
    <property type="entry name" value="3-PHENYLPROPIONATE_CINNAMIC ACID DIOXYGENASE SUBUNIT ALPHA"/>
    <property type="match status" value="1"/>
</dbReference>
<dbReference type="EMBL" id="WSFA01000005">
    <property type="protein sequence ID" value="NDL37886.1"/>
    <property type="molecule type" value="Genomic_DNA"/>
</dbReference>
<reference evidence="9 10" key="1">
    <citation type="submission" date="2019-12" db="EMBL/GenBank/DDBJ databases">
        <title>Engineering Photorhabdus to improve their lethality against agricultural pests.</title>
        <authorList>
            <person name="Machado R.A.R."/>
        </authorList>
    </citation>
    <scope>NUCLEOTIDE SEQUENCE [LARGE SCALE GENOMIC DNA]</scope>
    <source>
        <strain evidence="9 10">EN01</strain>
    </source>
</reference>
<dbReference type="InterPro" id="IPR017941">
    <property type="entry name" value="Rieske_2Fe-2S"/>
</dbReference>
<accession>A0A6L9JJN1</accession>
<dbReference type="AlphaFoldDB" id="A0A6L9JJN1"/>
<gene>
    <name evidence="9" type="ORF">GPY51_03540</name>
</gene>
<dbReference type="PRINTS" id="PR00090">
    <property type="entry name" value="RNGDIOXGNASE"/>
</dbReference>
<dbReference type="SUPFAM" id="SSF55961">
    <property type="entry name" value="Bet v1-like"/>
    <property type="match status" value="1"/>
</dbReference>
<name>A0A6L9JJN1_PHOLM</name>
<evidence type="ECO:0000313" key="10">
    <source>
        <dbReference type="Proteomes" id="UP000479300"/>
    </source>
</evidence>
<dbReference type="InterPro" id="IPR043264">
    <property type="entry name" value="AhdA1c-like_alpha_C"/>
</dbReference>
<keyword evidence="5" id="KW-0560">Oxidoreductase</keyword>
<dbReference type="InterPro" id="IPR015879">
    <property type="entry name" value="Ring_hydroxy_dOase_asu_C_dom"/>
</dbReference>
<keyword evidence="8" id="KW-0520">NAD</keyword>
<dbReference type="Gene3D" id="2.102.10.10">
    <property type="entry name" value="Rieske [2Fe-2S] iron-sulphur domain"/>
    <property type="match status" value="1"/>
</dbReference>
<organism evidence="9 10">
    <name type="scientific">Photorhabdus laumondii subsp. laumondii</name>
    <name type="common">Photorhabdus luminescens subsp. laumondii</name>
    <dbReference type="NCBI Taxonomy" id="141679"/>
    <lineage>
        <taxon>Bacteria</taxon>
        <taxon>Pseudomonadati</taxon>
        <taxon>Pseudomonadota</taxon>
        <taxon>Gammaproteobacteria</taxon>
        <taxon>Enterobacterales</taxon>
        <taxon>Morganellaceae</taxon>
        <taxon>Photorhabdus</taxon>
    </lineage>
</organism>
<keyword evidence="3" id="KW-0479">Metal-binding</keyword>
<evidence type="ECO:0000256" key="6">
    <source>
        <dbReference type="ARBA" id="ARBA00023004"/>
    </source>
</evidence>
<evidence type="ECO:0000256" key="7">
    <source>
        <dbReference type="ARBA" id="ARBA00023014"/>
    </source>
</evidence>
<evidence type="ECO:0000256" key="5">
    <source>
        <dbReference type="ARBA" id="ARBA00023002"/>
    </source>
</evidence>
<dbReference type="InterPro" id="IPR015881">
    <property type="entry name" value="ARHD_Rieske_2Fe_2S"/>
</dbReference>
<comment type="caution">
    <text evidence="9">The sequence shown here is derived from an EMBL/GenBank/DDBJ whole genome shotgun (WGS) entry which is preliminary data.</text>
</comment>
<dbReference type="GO" id="GO:0051213">
    <property type="term" value="F:dioxygenase activity"/>
    <property type="evidence" value="ECO:0007669"/>
    <property type="project" value="UniProtKB-KW"/>
</dbReference>
<keyword evidence="4" id="KW-0223">Dioxygenase</keyword>
<dbReference type="PROSITE" id="PS51296">
    <property type="entry name" value="RIESKE"/>
    <property type="match status" value="1"/>
</dbReference>